<keyword evidence="8" id="KW-1185">Reference proteome</keyword>
<dbReference type="GO" id="GO:0005886">
    <property type="term" value="C:plasma membrane"/>
    <property type="evidence" value="ECO:0007669"/>
    <property type="project" value="TreeGrafter"/>
</dbReference>
<dbReference type="InterPro" id="IPR007267">
    <property type="entry name" value="GtrA_DPMS_TM"/>
</dbReference>
<dbReference type="InterPro" id="IPR051401">
    <property type="entry name" value="GtrA_CellWall_Glycosyl"/>
</dbReference>
<dbReference type="OrthoDB" id="9807815at2"/>
<evidence type="ECO:0000259" key="6">
    <source>
        <dbReference type="Pfam" id="PF04138"/>
    </source>
</evidence>
<dbReference type="Pfam" id="PF04138">
    <property type="entry name" value="GtrA_DPMS_TM"/>
    <property type="match status" value="1"/>
</dbReference>
<sequence>MKKLIAQIMKFGVVGVIAFAIDYGLLALLTEAFGVNYLVSATVSFTVSVVFNYVASMRYVFRHKEGMSRRREFVIFVVLSVIGLAINNLCMWAGVELLGVHYLIVKIFATAVVMVWNFVTRKIFLDAGDEPGEILSDIE</sequence>
<comment type="similarity">
    <text evidence="2">Belongs to the GtrA family.</text>
</comment>
<evidence type="ECO:0000256" key="4">
    <source>
        <dbReference type="ARBA" id="ARBA00022989"/>
    </source>
</evidence>
<keyword evidence="4" id="KW-1133">Transmembrane helix</keyword>
<dbReference type="PANTHER" id="PTHR38459:SF1">
    <property type="entry name" value="PROPHAGE BACTOPRENOL-LINKED GLUCOSE TRANSLOCASE HOMOLOG"/>
    <property type="match status" value="1"/>
</dbReference>
<evidence type="ECO:0000313" key="7">
    <source>
        <dbReference type="EMBL" id="RDB66217.1"/>
    </source>
</evidence>
<comment type="subcellular location">
    <subcellularLocation>
        <location evidence="1">Membrane</location>
        <topology evidence="1">Multi-pass membrane protein</topology>
    </subcellularLocation>
</comment>
<dbReference type="AlphaFoldDB" id="A0A369M5L0"/>
<dbReference type="PANTHER" id="PTHR38459">
    <property type="entry name" value="PROPHAGE BACTOPRENOL-LINKED GLUCOSE TRANSLOCASE HOMOLOG"/>
    <property type="match status" value="1"/>
</dbReference>
<evidence type="ECO:0000256" key="1">
    <source>
        <dbReference type="ARBA" id="ARBA00004141"/>
    </source>
</evidence>
<keyword evidence="5" id="KW-0472">Membrane</keyword>
<evidence type="ECO:0000256" key="2">
    <source>
        <dbReference type="ARBA" id="ARBA00009399"/>
    </source>
</evidence>
<dbReference type="GeneID" id="78358720"/>
<reference evidence="7 8" key="1">
    <citation type="journal article" date="2018" name="Elife">
        <title>Discovery and characterization of a prevalent human gut bacterial enzyme sufficient for the inactivation of a family of plant toxins.</title>
        <authorList>
            <person name="Koppel N."/>
            <person name="Bisanz J.E."/>
            <person name="Pandelia M.E."/>
            <person name="Turnbaugh P.J."/>
            <person name="Balskus E.P."/>
        </authorList>
    </citation>
    <scope>NUCLEOTIDE SEQUENCE [LARGE SCALE GENOMIC DNA]</scope>
    <source>
        <strain evidence="7 8">3C</strain>
    </source>
</reference>
<comment type="caution">
    <text evidence="7">The sequence shown here is derived from an EMBL/GenBank/DDBJ whole genome shotgun (WGS) entry which is preliminary data.</text>
</comment>
<evidence type="ECO:0000313" key="8">
    <source>
        <dbReference type="Proteomes" id="UP000254000"/>
    </source>
</evidence>
<dbReference type="Proteomes" id="UP000254000">
    <property type="component" value="Unassembled WGS sequence"/>
</dbReference>
<protein>
    <submittedName>
        <fullName evidence="7">GtrA family protein</fullName>
    </submittedName>
</protein>
<dbReference type="RefSeq" id="WP_041239465.1">
    <property type="nucleotide sequence ID" value="NZ_CABMMS010000002.1"/>
</dbReference>
<name>A0A369M5L0_9ACTN</name>
<accession>A0A369M5L0</accession>
<evidence type="ECO:0000256" key="3">
    <source>
        <dbReference type="ARBA" id="ARBA00022692"/>
    </source>
</evidence>
<dbReference type="EMBL" id="PPTS01000002">
    <property type="protein sequence ID" value="RDB66217.1"/>
    <property type="molecule type" value="Genomic_DNA"/>
</dbReference>
<evidence type="ECO:0000256" key="5">
    <source>
        <dbReference type="ARBA" id="ARBA00023136"/>
    </source>
</evidence>
<feature type="domain" description="GtrA/DPMS transmembrane" evidence="6">
    <location>
        <begin position="10"/>
        <end position="124"/>
    </location>
</feature>
<gene>
    <name evidence="7" type="ORF">C1877_03195</name>
</gene>
<keyword evidence="3" id="KW-0812">Transmembrane</keyword>
<proteinExistence type="inferred from homology"/>
<organism evidence="7 8">
    <name type="scientific">Gordonibacter pamelaeae</name>
    <dbReference type="NCBI Taxonomy" id="471189"/>
    <lineage>
        <taxon>Bacteria</taxon>
        <taxon>Bacillati</taxon>
        <taxon>Actinomycetota</taxon>
        <taxon>Coriobacteriia</taxon>
        <taxon>Eggerthellales</taxon>
        <taxon>Eggerthellaceae</taxon>
        <taxon>Gordonibacter</taxon>
    </lineage>
</organism>
<dbReference type="GO" id="GO:0000271">
    <property type="term" value="P:polysaccharide biosynthetic process"/>
    <property type="evidence" value="ECO:0007669"/>
    <property type="project" value="InterPro"/>
</dbReference>